<dbReference type="Proteomes" id="UP000198976">
    <property type="component" value="Chromosome I"/>
</dbReference>
<dbReference type="PROSITE" id="PS51318">
    <property type="entry name" value="TAT"/>
    <property type="match status" value="1"/>
</dbReference>
<protein>
    <submittedName>
        <fullName evidence="1">Carbohydrate ABC transporter substrate-binding protein, CUT1 family</fullName>
    </submittedName>
</protein>
<dbReference type="RefSeq" id="WP_082628475.1">
    <property type="nucleotide sequence ID" value="NZ_LT629792.1"/>
</dbReference>
<dbReference type="PANTHER" id="PTHR43649">
    <property type="entry name" value="ARABINOSE-BINDING PROTEIN-RELATED"/>
    <property type="match status" value="1"/>
</dbReference>
<keyword evidence="2" id="KW-1185">Reference proteome</keyword>
<sequence length="449" mass="48575">MDDQDNMLSSSGISRRSFIKGSALGLFGLGLSALGLTSGLSGCSSSASQKVTVSVWDLFSGADGANTRAMIESIVQEHPGLFVAPTTLSWGNPYYTKLAMASASGAPPSTAIMHVSRMPGFAPGGLIEPWDMKLFQEFDVGPEYFTDALFGAGTYEGKQFAIPLDTHPFITFYDQDVADKAGVLGSDGRLKVDSAEAFYEVGVKLGEVIGGPGVAFGFQLDTAQAWRLFWGLYNQTGGGYDFSAGQRAQLDIDKAAQVVEAVHMWMDGKCMAKDQDYGGALSAFNGGRNALIFSGVWELNGFIENVPALAASPTPTMFGQPANYADSHTYVLPTNRRMTDDLRQKTYEFVAAMLKLGDRWGKAGHIPGYLPSQEKPDYQKLELQNQYADAAQTVIFDPPVWYAGAGTDFQNRMCQHLIEGFRGTTEPKRVIEQMLETASSIAQQPNPTE</sequence>
<dbReference type="PANTHER" id="PTHR43649:SF14">
    <property type="entry name" value="BLR3389 PROTEIN"/>
    <property type="match status" value="1"/>
</dbReference>
<gene>
    <name evidence="1" type="ORF">SAMN04489714_0586</name>
</gene>
<dbReference type="InterPro" id="IPR050490">
    <property type="entry name" value="Bact_solute-bd_prot1"/>
</dbReference>
<evidence type="ECO:0000313" key="1">
    <source>
        <dbReference type="EMBL" id="SDT88834.1"/>
    </source>
</evidence>
<proteinExistence type="predicted"/>
<name>A0ABY0V623_9ACTO</name>
<dbReference type="EMBL" id="LT629792">
    <property type="protein sequence ID" value="SDT88834.1"/>
    <property type="molecule type" value="Genomic_DNA"/>
</dbReference>
<dbReference type="Pfam" id="PF01547">
    <property type="entry name" value="SBP_bac_1"/>
    <property type="match status" value="1"/>
</dbReference>
<dbReference type="SUPFAM" id="SSF53850">
    <property type="entry name" value="Periplasmic binding protein-like II"/>
    <property type="match status" value="1"/>
</dbReference>
<organism evidence="1 2">
    <name type="scientific">Schaalia radingae</name>
    <dbReference type="NCBI Taxonomy" id="131110"/>
    <lineage>
        <taxon>Bacteria</taxon>
        <taxon>Bacillati</taxon>
        <taxon>Actinomycetota</taxon>
        <taxon>Actinomycetes</taxon>
        <taxon>Actinomycetales</taxon>
        <taxon>Actinomycetaceae</taxon>
        <taxon>Schaalia</taxon>
    </lineage>
</organism>
<accession>A0ABY0V623</accession>
<reference evidence="1 2" key="1">
    <citation type="submission" date="2016-10" db="EMBL/GenBank/DDBJ databases">
        <authorList>
            <person name="Varghese N."/>
            <person name="Submissions S."/>
        </authorList>
    </citation>
    <scope>NUCLEOTIDE SEQUENCE [LARGE SCALE GENOMIC DNA]</scope>
    <source>
        <strain evidence="1 2">DSM 9169</strain>
    </source>
</reference>
<evidence type="ECO:0000313" key="2">
    <source>
        <dbReference type="Proteomes" id="UP000198976"/>
    </source>
</evidence>
<dbReference type="InterPro" id="IPR006311">
    <property type="entry name" value="TAT_signal"/>
</dbReference>
<dbReference type="Gene3D" id="3.40.190.10">
    <property type="entry name" value="Periplasmic binding protein-like II"/>
    <property type="match status" value="1"/>
</dbReference>
<dbReference type="InterPro" id="IPR006059">
    <property type="entry name" value="SBP"/>
</dbReference>